<dbReference type="Proteomes" id="UP001597314">
    <property type="component" value="Unassembled WGS sequence"/>
</dbReference>
<sequence>MPDRTPDRLPDPKLDPPREARRDVSPELPFWKRKALAEMTAAEWESLCDGCGRCCLNKLEDEDTGEIFHTDVGCRLLDGYTCRCRDYPNRHAIVHNCDRLTPTNVPRLKWLPKTCGYRLIAEGRDLYWWHPLVSGDPETVHAAGVSVRGRVGLFEDAMNGEDLEDRIVSWPERIPPRAKRLPTAR</sequence>
<comment type="similarity">
    <text evidence="1">Belongs to the UPF0260 family.</text>
</comment>
<evidence type="ECO:0000313" key="4">
    <source>
        <dbReference type="Proteomes" id="UP001597314"/>
    </source>
</evidence>
<evidence type="ECO:0000256" key="2">
    <source>
        <dbReference type="SAM" id="MobiDB-lite"/>
    </source>
</evidence>
<dbReference type="NCBIfam" id="NF003507">
    <property type="entry name" value="PRK05170.2-5"/>
    <property type="match status" value="1"/>
</dbReference>
<keyword evidence="4" id="KW-1185">Reference proteome</keyword>
<evidence type="ECO:0000256" key="1">
    <source>
        <dbReference type="HAMAP-Rule" id="MF_00676"/>
    </source>
</evidence>
<feature type="region of interest" description="Disordered" evidence="2">
    <location>
        <begin position="1"/>
        <end position="24"/>
    </location>
</feature>
<dbReference type="Pfam" id="PF03692">
    <property type="entry name" value="CxxCxxCC"/>
    <property type="match status" value="1"/>
</dbReference>
<dbReference type="HAMAP" id="MF_00676">
    <property type="entry name" value="UPF0260"/>
    <property type="match status" value="1"/>
</dbReference>
<dbReference type="PANTHER" id="PTHR37421">
    <property type="entry name" value="UPF0260 PROTEIN YCGN"/>
    <property type="match status" value="1"/>
</dbReference>
<evidence type="ECO:0000313" key="3">
    <source>
        <dbReference type="EMBL" id="MFD2181385.1"/>
    </source>
</evidence>
<name>A0ABW5AGP4_9BRAD</name>
<accession>A0ABW5AGP4</accession>
<dbReference type="PANTHER" id="PTHR37421:SF1">
    <property type="entry name" value="UPF0260 PROTEIN YCGN"/>
    <property type="match status" value="1"/>
</dbReference>
<dbReference type="InterPro" id="IPR005358">
    <property type="entry name" value="Puta_zinc/iron-chelating_dom"/>
</dbReference>
<gene>
    <name evidence="3" type="ORF">ACFSOX_04415</name>
</gene>
<dbReference type="RefSeq" id="WP_378476570.1">
    <property type="nucleotide sequence ID" value="NZ_JBHUIW010000003.1"/>
</dbReference>
<organism evidence="3 4">
    <name type="scientific">Rhodoplanes azumiensis</name>
    <dbReference type="NCBI Taxonomy" id="1897628"/>
    <lineage>
        <taxon>Bacteria</taxon>
        <taxon>Pseudomonadati</taxon>
        <taxon>Pseudomonadota</taxon>
        <taxon>Alphaproteobacteria</taxon>
        <taxon>Hyphomicrobiales</taxon>
        <taxon>Nitrobacteraceae</taxon>
        <taxon>Rhodoplanes</taxon>
    </lineage>
</organism>
<proteinExistence type="inferred from homology"/>
<dbReference type="EMBL" id="JBHUIW010000003">
    <property type="protein sequence ID" value="MFD2181385.1"/>
    <property type="molecule type" value="Genomic_DNA"/>
</dbReference>
<dbReference type="InterPro" id="IPR008228">
    <property type="entry name" value="UCP006173"/>
</dbReference>
<protein>
    <recommendedName>
        <fullName evidence="1">UPF0260 protein ACFSOX_04415</fullName>
    </recommendedName>
</protein>
<dbReference type="NCBIfam" id="NF003501">
    <property type="entry name" value="PRK05170.1-5"/>
    <property type="match status" value="1"/>
</dbReference>
<comment type="caution">
    <text evidence="3">The sequence shown here is derived from an EMBL/GenBank/DDBJ whole genome shotgun (WGS) entry which is preliminary data.</text>
</comment>
<reference evidence="4" key="1">
    <citation type="journal article" date="2019" name="Int. J. Syst. Evol. Microbiol.">
        <title>The Global Catalogue of Microorganisms (GCM) 10K type strain sequencing project: providing services to taxonomists for standard genome sequencing and annotation.</title>
        <authorList>
            <consortium name="The Broad Institute Genomics Platform"/>
            <consortium name="The Broad Institute Genome Sequencing Center for Infectious Disease"/>
            <person name="Wu L."/>
            <person name="Ma J."/>
        </authorList>
    </citation>
    <scope>NUCLEOTIDE SEQUENCE [LARGE SCALE GENOMIC DNA]</scope>
    <source>
        <strain evidence="4">CGMCC 1.6774</strain>
    </source>
</reference>